<sequence>MFLKMRSILLLCVAVVFLTSCSEYQKVLKNTDSKAKYDLAEKLYNEGDYKRAVRLFEQIAPQYVGKPQGERVMFFFADCYYKNEDYYLAGYQFERFVKSYPRSEKIQEASFYGAKSYYELSPRYTLDQTDTDKALSKLQVFINTYPESEFFEEANAMATELTTKKEKKEIEIAKQFNKLGKFNYPILISAITALDNFISDNPGSIYREEALYYRIEATTNLAMNSTEDKKKERLEDALASYNNLIRYFPESKFKDEADDLAKAIQKELGAYTATVSK</sequence>
<dbReference type="InterPro" id="IPR039565">
    <property type="entry name" value="BamD-like"/>
</dbReference>
<dbReference type="NCBIfam" id="TIGR03302">
    <property type="entry name" value="OM_YfiO"/>
    <property type="match status" value="1"/>
</dbReference>
<organism evidence="6 7">
    <name type="scientific">Flagellimonas hadalis</name>
    <dbReference type="NCBI Taxonomy" id="2597517"/>
    <lineage>
        <taxon>Bacteria</taxon>
        <taxon>Pseudomonadati</taxon>
        <taxon>Bacteroidota</taxon>
        <taxon>Flavobacteriia</taxon>
        <taxon>Flavobacteriales</taxon>
        <taxon>Flavobacteriaceae</taxon>
        <taxon>Flagellimonas</taxon>
    </lineage>
</organism>
<keyword evidence="2" id="KW-0472">Membrane</keyword>
<protein>
    <submittedName>
        <fullName evidence="6">Outer membrane protein assembly factor BamD</fullName>
    </submittedName>
</protein>
<name>A0A5N5IZ07_9FLAO</name>
<comment type="caution">
    <text evidence="6">The sequence shown here is derived from an EMBL/GenBank/DDBJ whole genome shotgun (WGS) entry which is preliminary data.</text>
</comment>
<evidence type="ECO:0000256" key="2">
    <source>
        <dbReference type="ARBA" id="ARBA00023136"/>
    </source>
</evidence>
<evidence type="ECO:0000256" key="3">
    <source>
        <dbReference type="ARBA" id="ARBA00023237"/>
    </source>
</evidence>
<dbReference type="InterPro" id="IPR011990">
    <property type="entry name" value="TPR-like_helical_dom_sf"/>
</dbReference>
<evidence type="ECO:0000256" key="4">
    <source>
        <dbReference type="SAM" id="SignalP"/>
    </source>
</evidence>
<accession>A0A5N5IZ07</accession>
<dbReference type="PROSITE" id="PS51257">
    <property type="entry name" value="PROKAR_LIPOPROTEIN"/>
    <property type="match status" value="1"/>
</dbReference>
<dbReference type="InterPro" id="IPR017689">
    <property type="entry name" value="BamD"/>
</dbReference>
<evidence type="ECO:0000313" key="6">
    <source>
        <dbReference type="EMBL" id="KAB5491918.1"/>
    </source>
</evidence>
<reference evidence="6" key="1">
    <citation type="submission" date="2019-10" db="EMBL/GenBank/DDBJ databases">
        <title>Muricauda hadale sp. nov., a piezophilic bacterium isolated from hadopelagic water of the Mariana Trench.</title>
        <authorList>
            <person name="Wei Y."/>
        </authorList>
    </citation>
    <scope>NUCLEOTIDE SEQUENCE [LARGE SCALE GENOMIC DNA]</scope>
    <source>
        <strain evidence="6">MT-229</strain>
    </source>
</reference>
<dbReference type="EMBL" id="VNIK02000001">
    <property type="protein sequence ID" value="KAB5491918.1"/>
    <property type="molecule type" value="Genomic_DNA"/>
</dbReference>
<gene>
    <name evidence="6" type="primary">bamD</name>
    <name evidence="6" type="ORF">FOT42_002905</name>
</gene>
<dbReference type="AlphaFoldDB" id="A0A5N5IZ07"/>
<dbReference type="Proteomes" id="UP000319204">
    <property type="component" value="Unassembled WGS sequence"/>
</dbReference>
<evidence type="ECO:0000313" key="7">
    <source>
        <dbReference type="Proteomes" id="UP000319204"/>
    </source>
</evidence>
<feature type="signal peptide" evidence="4">
    <location>
        <begin position="1"/>
        <end position="25"/>
    </location>
</feature>
<proteinExistence type="predicted"/>
<keyword evidence="3" id="KW-0998">Cell outer membrane</keyword>
<dbReference type="Pfam" id="PF13525">
    <property type="entry name" value="YfiO"/>
    <property type="match status" value="2"/>
</dbReference>
<dbReference type="RefSeq" id="WP_151889063.1">
    <property type="nucleotide sequence ID" value="NZ_VNIK02000001.1"/>
</dbReference>
<keyword evidence="1 4" id="KW-0732">Signal</keyword>
<dbReference type="Gene3D" id="1.25.40.10">
    <property type="entry name" value="Tetratricopeptide repeat domain"/>
    <property type="match status" value="1"/>
</dbReference>
<dbReference type="SUPFAM" id="SSF48452">
    <property type="entry name" value="TPR-like"/>
    <property type="match status" value="2"/>
</dbReference>
<feature type="domain" description="Outer membrane lipoprotein BamD-like" evidence="5">
    <location>
        <begin position="32"/>
        <end position="181"/>
    </location>
</feature>
<feature type="chain" id="PRO_5024393600" evidence="4">
    <location>
        <begin position="26"/>
        <end position="277"/>
    </location>
</feature>
<evidence type="ECO:0000259" key="5">
    <source>
        <dbReference type="Pfam" id="PF13525"/>
    </source>
</evidence>
<evidence type="ECO:0000256" key="1">
    <source>
        <dbReference type="ARBA" id="ARBA00022729"/>
    </source>
</evidence>
<keyword evidence="7" id="KW-1185">Reference proteome</keyword>
<dbReference type="OrthoDB" id="9770761at2"/>
<feature type="domain" description="Outer membrane lipoprotein BamD-like" evidence="5">
    <location>
        <begin position="189"/>
        <end position="275"/>
    </location>
</feature>